<dbReference type="PANTHER" id="PTHR43668:SF2">
    <property type="entry name" value="ALLANTOINASE"/>
    <property type="match status" value="1"/>
</dbReference>
<reference evidence="5 6" key="1">
    <citation type="submission" date="2016-12" db="EMBL/GenBank/DDBJ databases">
        <authorList>
            <person name="Song W.-J."/>
            <person name="Kurnit D.M."/>
        </authorList>
    </citation>
    <scope>NUCLEOTIDE SEQUENCE [LARGE SCALE GENOMIC DNA]</scope>
    <source>
        <strain evidence="5 6">ATCC 49181</strain>
    </source>
</reference>
<evidence type="ECO:0000256" key="2">
    <source>
        <dbReference type="ARBA" id="ARBA00022975"/>
    </source>
</evidence>
<dbReference type="Gene3D" id="2.30.40.10">
    <property type="entry name" value="Urease, subunit C, domain 1"/>
    <property type="match status" value="1"/>
</dbReference>
<evidence type="ECO:0000259" key="3">
    <source>
        <dbReference type="Pfam" id="PF07969"/>
    </source>
</evidence>
<dbReference type="SUPFAM" id="SSF51556">
    <property type="entry name" value="Metallo-dependent hydrolases"/>
    <property type="match status" value="1"/>
</dbReference>
<dbReference type="GO" id="GO:0006221">
    <property type="term" value="P:pyrimidine nucleotide biosynthetic process"/>
    <property type="evidence" value="ECO:0007669"/>
    <property type="project" value="UniProtKB-KW"/>
</dbReference>
<sequence length="430" mass="46124">MTQIQAMKICIKNGRLVDPRNNIDAVRDVFIAAGKIIAIGAAPDDFCADRVIDANKFVVCPGLVDLSVRLREPGLEYRATLESEMGAAVAGGITSFACPPDTDPPLDEPGLVEMLKHRAKSLNQANIYPIGALTQGLKGMRLTEMAELYDAGCIAFGQPDVLLSDMKVLMQAMQYASTFGYSVWLRPQDKSLTSQGVAHDGEVATRLGLPAVPVCAETLALSNIILLARETGVSVHLCRISSAEGVAMIRSAKQQGLPITCDVAINHVHLSEMDIGFFNSNCHLMPPLRSASDRDTLRSGLLDGTIDAVCSDHAPVDEDAKLLPFGQAEVGATGVELLLSLIFKWGVETRLPLATVLAKITLEPARILGIDAGHLSLGAAADVCIFDPEQYWKVASTVIISQGKNTPFLGMELPAKVQYTLVNGHIVYEH</sequence>
<gene>
    <name evidence="5" type="ORF">SAMN02743940_0409</name>
</gene>
<keyword evidence="1" id="KW-0862">Zinc</keyword>
<dbReference type="InterPro" id="IPR032466">
    <property type="entry name" value="Metal_Hydrolase"/>
</dbReference>
<evidence type="ECO:0000313" key="6">
    <source>
        <dbReference type="Proteomes" id="UP000185062"/>
    </source>
</evidence>
<dbReference type="GO" id="GO:0046872">
    <property type="term" value="F:metal ion binding"/>
    <property type="evidence" value="ECO:0007669"/>
    <property type="project" value="InterPro"/>
</dbReference>
<dbReference type="STRING" id="44575.SAMN05216419_101821"/>
<dbReference type="Gene3D" id="3.20.20.140">
    <property type="entry name" value="Metal-dependent hydrolases"/>
    <property type="match status" value="1"/>
</dbReference>
<dbReference type="InterPro" id="IPR024403">
    <property type="entry name" value="DHOase_cat"/>
</dbReference>
<keyword evidence="2" id="KW-0665">Pyrimidine biosynthesis</keyword>
<dbReference type="PANTHER" id="PTHR43668">
    <property type="entry name" value="ALLANTOINASE"/>
    <property type="match status" value="1"/>
</dbReference>
<dbReference type="Proteomes" id="UP000185062">
    <property type="component" value="Unassembled WGS sequence"/>
</dbReference>
<proteinExistence type="predicted"/>
<accession>A0A1N6FUG5</accession>
<dbReference type="GO" id="GO:0006145">
    <property type="term" value="P:purine nucleobase catabolic process"/>
    <property type="evidence" value="ECO:0007669"/>
    <property type="project" value="TreeGrafter"/>
</dbReference>
<organism evidence="5 6">
    <name type="scientific">Nitrosomonas cryotolerans ATCC 49181</name>
    <dbReference type="NCBI Taxonomy" id="1131553"/>
    <lineage>
        <taxon>Bacteria</taxon>
        <taxon>Pseudomonadati</taxon>
        <taxon>Pseudomonadota</taxon>
        <taxon>Betaproteobacteria</taxon>
        <taxon>Nitrosomonadales</taxon>
        <taxon>Nitrosomonadaceae</taxon>
        <taxon>Nitrosomonas</taxon>
    </lineage>
</organism>
<evidence type="ECO:0000256" key="1">
    <source>
        <dbReference type="ARBA" id="ARBA00022833"/>
    </source>
</evidence>
<dbReference type="GO" id="GO:0004038">
    <property type="term" value="F:allantoinase activity"/>
    <property type="evidence" value="ECO:0007669"/>
    <property type="project" value="TreeGrafter"/>
</dbReference>
<dbReference type="InterPro" id="IPR013108">
    <property type="entry name" value="Amidohydro_3"/>
</dbReference>
<dbReference type="eggNOG" id="COG0044">
    <property type="taxonomic scope" value="Bacteria"/>
</dbReference>
<dbReference type="AlphaFoldDB" id="A0A1N6FUG5"/>
<keyword evidence="6" id="KW-1185">Reference proteome</keyword>
<dbReference type="CDD" id="cd01317">
    <property type="entry name" value="DHOase_IIa"/>
    <property type="match status" value="1"/>
</dbReference>
<dbReference type="GO" id="GO:0005737">
    <property type="term" value="C:cytoplasm"/>
    <property type="evidence" value="ECO:0007669"/>
    <property type="project" value="TreeGrafter"/>
</dbReference>
<dbReference type="InterPro" id="IPR011059">
    <property type="entry name" value="Metal-dep_hydrolase_composite"/>
</dbReference>
<dbReference type="EMBL" id="FSRO01000001">
    <property type="protein sequence ID" value="SIN98925.1"/>
    <property type="molecule type" value="Genomic_DNA"/>
</dbReference>
<feature type="domain" description="Dihydroorotase catalytic" evidence="4">
    <location>
        <begin position="58"/>
        <end position="244"/>
    </location>
</feature>
<dbReference type="Pfam" id="PF07969">
    <property type="entry name" value="Amidohydro_3"/>
    <property type="match status" value="1"/>
</dbReference>
<evidence type="ECO:0000313" key="5">
    <source>
        <dbReference type="EMBL" id="SIN98925.1"/>
    </source>
</evidence>
<dbReference type="SUPFAM" id="SSF51338">
    <property type="entry name" value="Composite domain of metallo-dependent hydrolases"/>
    <property type="match status" value="1"/>
</dbReference>
<dbReference type="GO" id="GO:0004151">
    <property type="term" value="F:dihydroorotase activity"/>
    <property type="evidence" value="ECO:0007669"/>
    <property type="project" value="InterPro"/>
</dbReference>
<protein>
    <submittedName>
        <fullName evidence="5">Dihydroorotase</fullName>
    </submittedName>
</protein>
<dbReference type="Pfam" id="PF12890">
    <property type="entry name" value="DHOase"/>
    <property type="match status" value="1"/>
</dbReference>
<dbReference type="InterPro" id="IPR004722">
    <property type="entry name" value="DHOase"/>
</dbReference>
<feature type="domain" description="Amidohydrolase 3" evidence="3">
    <location>
        <begin position="347"/>
        <end position="428"/>
    </location>
</feature>
<evidence type="ECO:0000259" key="4">
    <source>
        <dbReference type="Pfam" id="PF12890"/>
    </source>
</evidence>
<dbReference type="InterPro" id="IPR050138">
    <property type="entry name" value="DHOase/Allantoinase_Hydrolase"/>
</dbReference>
<name>A0A1N6FUG5_9PROT</name>
<dbReference type="NCBIfam" id="TIGR00857">
    <property type="entry name" value="pyrC_multi"/>
    <property type="match status" value="1"/>
</dbReference>
<dbReference type="NCBIfam" id="NF005791">
    <property type="entry name" value="PRK07627.1"/>
    <property type="match status" value="1"/>
</dbReference>